<dbReference type="Proteomes" id="UP000053475">
    <property type="component" value="Unassembled WGS sequence"/>
</dbReference>
<protein>
    <recommendedName>
        <fullName evidence="3">Heterokaryon incompatibility domain-containing protein</fullName>
    </recommendedName>
</protein>
<sequence>MAEPSIQGFEALSKSHVSTILDASSFRPADKFALLPIEMRFLSFTQTGTAGDVLWMNHSETKAALEQWCRDAFAFMDTKSDHDLGSHLEQLDALLSTLMICNFQTYKQKMGQGEIVDKACALVARLPSHPPELPFEYGAHEAAQMQEGPWPPEYFVSDPTVPNEWAHLRVLSRPSTNVIRLALFLAMDRSLPLGFTSEYSDTIVRLLDTAASLLHQSPTETEARAWFILQAFLWAEWQQIVMLQLWYDGKRQISGYRFDRHNDMIAKQIPSAILRPETIGKSRPKYMCRWAFELLRSDLSCVTQDFRKLFEIYKENFGDCSPRCNLNAAGGPDGDHAQRKRICDGRAPGNCQRFESVGIKEQSAHDFACPGVSACSLLTWHEESYRNITGSRAVSLDETDDELIRYCPLSGETLAISHVWSHGQGGRPETGFNICLHRRYAALARALGCTSYWMDTPCIPSDDELRDEAIGQINANFETSKITLLIDRDLMQVDISERTLQSKESVLATLVVCDWNVRAWTLLEGMRGRVALHILCKNNNVISLVEVLTDVFSNSSLSLISPALAVQHYSPAERRFDGTEPVTIEQATCLLNHRHSDKDRDIPMIWSLVCGSTVAQRAEVFWQSKVGDPLATGFLVSSAPRIKDTHGLGWAPARPNLLPLMATTKATADPNASLEEYPAYDGQNSLSGTITSSGFKAEWLGSLIRRRGSLLPAWMFSISTFDQQDGGRGGKFDDYFRVYNQGGNEKMDMKARLRLCAVIGPLFQQFRWVALLMPALRDRGTSGATSPPRPFVYQGEARGLMVVVATSNDLEEWQWQFVHEWDVDLQLPEFSLANILMV</sequence>
<evidence type="ECO:0008006" key="3">
    <source>
        <dbReference type="Google" id="ProtNLM"/>
    </source>
</evidence>
<proteinExistence type="predicted"/>
<dbReference type="PANTHER" id="PTHR39596">
    <property type="match status" value="1"/>
</dbReference>
<name>A0A0C1BWD3_ASPUT</name>
<accession>A0A0C1BWD3</accession>
<evidence type="ECO:0000313" key="2">
    <source>
        <dbReference type="Proteomes" id="UP000053475"/>
    </source>
</evidence>
<comment type="caution">
    <text evidence="1">The sequence shown here is derived from an EMBL/GenBank/DDBJ whole genome shotgun (WGS) entry which is preliminary data.</text>
</comment>
<dbReference type="AlphaFoldDB" id="A0A0C1BWD3"/>
<reference evidence="1 2" key="1">
    <citation type="submission" date="2014-11" db="EMBL/GenBank/DDBJ databases">
        <title>Genomics derived discovery of secondary metabolites biosynthetic gene clusters in Aspergillus ustus.</title>
        <authorList>
            <person name="Pi B."/>
            <person name="Dai F."/>
            <person name="Song X."/>
            <person name="Zhu C."/>
            <person name="Li H."/>
            <person name="Yu D."/>
        </authorList>
    </citation>
    <scope>NUCLEOTIDE SEQUENCE [LARGE SCALE GENOMIC DNA]</scope>
    <source>
        <strain evidence="1 2">3.3904</strain>
    </source>
</reference>
<evidence type="ECO:0000313" key="1">
    <source>
        <dbReference type="EMBL" id="KIA75851.1"/>
    </source>
</evidence>
<dbReference type="PANTHER" id="PTHR39596:SF4">
    <property type="entry name" value="HET DOMAIN PROTEIN (AFU_ORTHOLOGUE AFUA_3G03140)-RELATED"/>
    <property type="match status" value="1"/>
</dbReference>
<gene>
    <name evidence="1" type="ORF">HK57_00378</name>
</gene>
<dbReference type="EMBL" id="JOMC01000033">
    <property type="protein sequence ID" value="KIA75851.1"/>
    <property type="molecule type" value="Genomic_DNA"/>
</dbReference>
<organism evidence="1 2">
    <name type="scientific">Aspergillus ustus</name>
    <dbReference type="NCBI Taxonomy" id="40382"/>
    <lineage>
        <taxon>Eukaryota</taxon>
        <taxon>Fungi</taxon>
        <taxon>Dikarya</taxon>
        <taxon>Ascomycota</taxon>
        <taxon>Pezizomycotina</taxon>
        <taxon>Eurotiomycetes</taxon>
        <taxon>Eurotiomycetidae</taxon>
        <taxon>Eurotiales</taxon>
        <taxon>Aspergillaceae</taxon>
        <taxon>Aspergillus</taxon>
        <taxon>Aspergillus subgen. Nidulantes</taxon>
    </lineage>
</organism>
<keyword evidence="2" id="KW-1185">Reference proteome</keyword>